<dbReference type="AlphaFoldDB" id="A0A4U0RQB6"/>
<gene>
    <name evidence="2" type="ORF">FCI23_49575</name>
</gene>
<name>A0A4U0RQB6_9ACTN</name>
<evidence type="ECO:0000313" key="3">
    <source>
        <dbReference type="Proteomes" id="UP000305778"/>
    </source>
</evidence>
<dbReference type="OrthoDB" id="9807465at2"/>
<accession>A0A4U0RQB6</accession>
<evidence type="ECO:0000313" key="2">
    <source>
        <dbReference type="EMBL" id="TJZ97462.1"/>
    </source>
</evidence>
<feature type="chain" id="PRO_5020387580" evidence="1">
    <location>
        <begin position="40"/>
        <end position="480"/>
    </location>
</feature>
<dbReference type="EMBL" id="SUMC01000143">
    <property type="protein sequence ID" value="TJZ97462.1"/>
    <property type="molecule type" value="Genomic_DNA"/>
</dbReference>
<evidence type="ECO:0000256" key="1">
    <source>
        <dbReference type="SAM" id="SignalP"/>
    </source>
</evidence>
<keyword evidence="3" id="KW-1185">Reference proteome</keyword>
<comment type="caution">
    <text evidence="2">The sequence shown here is derived from an EMBL/GenBank/DDBJ whole genome shotgun (WGS) entry which is preliminary data.</text>
</comment>
<feature type="signal peptide" evidence="1">
    <location>
        <begin position="1"/>
        <end position="39"/>
    </location>
</feature>
<protein>
    <submittedName>
        <fullName evidence="2">Uncharacterized protein</fullName>
    </submittedName>
</protein>
<sequence>MNDIRRPRLRTVSVGLGSGAATALLAGSALGLFALPAVAADTPNGHTPTVTVKRGGPARTVPFVVDRSGEAVVTLSSQASGVSWGTKGSESAVVSAYVDGRYATDIVIPSDQPIARSFSLGHLRRGPHRLQFRFADDRSPQGASSAQLGNASVQVYGEGSDLGLVLKNAPVLYGRNLAALGDQFQSSTTDTPVFAYHEILPAQTADHKVIQYTVIWSNEDGGTNSPALMARWGRTTDIEWAYRVEVDAEGTPVPGTGVYQAANHQTLNFAGTYENNRPLLETCTSNNNLCDKVDDPMRFSLAPTQTLSEGQPREHMMDTNSWLYPVMAQEMTREGKIESPTNPDSPELGDQRTYLYLAVAHTASPSNQAGNVGLSIGVRLKGSDKLYTSNHNTDSWSITREGTAATTIELPAGTKPSDIAEVVGLRTPVQETGASLTVTRIARAFFLQQNYLPGASFIDWTGEKTLTQEAPTAVLWTASS</sequence>
<organism evidence="2 3">
    <name type="scientific">Actinacidiphila oryziradicis</name>
    <dbReference type="NCBI Taxonomy" id="2571141"/>
    <lineage>
        <taxon>Bacteria</taxon>
        <taxon>Bacillati</taxon>
        <taxon>Actinomycetota</taxon>
        <taxon>Actinomycetes</taxon>
        <taxon>Kitasatosporales</taxon>
        <taxon>Streptomycetaceae</taxon>
        <taxon>Actinacidiphila</taxon>
    </lineage>
</organism>
<proteinExistence type="predicted"/>
<keyword evidence="1" id="KW-0732">Signal</keyword>
<reference evidence="2 3" key="1">
    <citation type="submission" date="2019-04" db="EMBL/GenBank/DDBJ databases">
        <title>Streptomyces oryziradicis sp. nov., a novel actinomycete isolated from rhizosphere soil of rice (Oryza sativa L.).</title>
        <authorList>
            <person name="Li C."/>
        </authorList>
    </citation>
    <scope>NUCLEOTIDE SEQUENCE [LARGE SCALE GENOMIC DNA]</scope>
    <source>
        <strain evidence="2 3">NEAU-C40</strain>
    </source>
</reference>
<dbReference type="Proteomes" id="UP000305778">
    <property type="component" value="Unassembled WGS sequence"/>
</dbReference>